<dbReference type="InterPro" id="IPR051449">
    <property type="entry name" value="ABC-2_transporter_component"/>
</dbReference>
<feature type="transmembrane region" description="Helical" evidence="8">
    <location>
        <begin position="322"/>
        <end position="339"/>
    </location>
</feature>
<dbReference type="EMBL" id="LN824141">
    <property type="protein sequence ID" value="CEP77390.1"/>
    <property type="molecule type" value="Genomic_DNA"/>
</dbReference>
<keyword evidence="4" id="KW-1003">Cell membrane</keyword>
<dbReference type="PANTHER" id="PTHR30294">
    <property type="entry name" value="MEMBRANE COMPONENT OF ABC TRANSPORTER YHHJ-RELATED"/>
    <property type="match status" value="1"/>
</dbReference>
<dbReference type="PANTHER" id="PTHR30294:SF29">
    <property type="entry name" value="MULTIDRUG ABC TRANSPORTER PERMEASE YBHS-RELATED"/>
    <property type="match status" value="1"/>
</dbReference>
<evidence type="ECO:0000256" key="8">
    <source>
        <dbReference type="SAM" id="Phobius"/>
    </source>
</evidence>
<sequence length="420" mass="46474">MFFNMFKKELKEVLTIGSIISIAAMSFVFAMIGQSVGNIEEKLEVKPAIGLINNDNGIFGIISTQILQETSDIIYNGSDKSAGLQEVIAEKGIALIEIPSDFSDSIYNNEQGKLNINWVVQGVGPFDGISSDVLDYVLNAVEKEISKIIITQELDLDPNLILNPLTTSQTTFLKEKEFRGLSPNELINTFSTQSYLIPTLIMMIIMMSGSSIISSMGLEKENKTLETLLTLPVKRNYIILSKIIASTISGLILAAIYMVGMTYYMKSFSFSGVVDLQAYNLTLNIYDYTLMGLSVFMSLLAGLSLCLALGSFAKDYKSAQSLLFPVTVLAVFSMLMTMFMDFSTMPTFIKIFIFIIPFSHPMMAMKSLMLKEYALVISGIIYSSIFAAIMIIITILIFNSDRLLVGKLQKNKKSAKNLVS</sequence>
<dbReference type="PROSITE" id="PS51012">
    <property type="entry name" value="ABC_TM2"/>
    <property type="match status" value="1"/>
</dbReference>
<accession>A0A0C7NZG1</accession>
<dbReference type="GO" id="GO:0005886">
    <property type="term" value="C:plasma membrane"/>
    <property type="evidence" value="ECO:0007669"/>
    <property type="project" value="UniProtKB-SubCell"/>
</dbReference>
<feature type="transmembrane region" description="Helical" evidence="8">
    <location>
        <begin position="195"/>
        <end position="218"/>
    </location>
</feature>
<comment type="subcellular location">
    <subcellularLocation>
        <location evidence="1">Cell membrane</location>
        <topology evidence="1">Multi-pass membrane protein</topology>
    </subcellularLocation>
</comment>
<dbReference type="RefSeq" id="WP_045087024.1">
    <property type="nucleotide sequence ID" value="NZ_LN824141.1"/>
</dbReference>
<evidence type="ECO:0000256" key="2">
    <source>
        <dbReference type="ARBA" id="ARBA00007783"/>
    </source>
</evidence>
<dbReference type="HOGENOM" id="CLU_050524_0_0_0"/>
<evidence type="ECO:0000313" key="10">
    <source>
        <dbReference type="EMBL" id="CEP77390.1"/>
    </source>
</evidence>
<dbReference type="AlphaFoldDB" id="A0A0C7NZG1"/>
<dbReference type="STRING" id="1006576.DTL3_0056"/>
<evidence type="ECO:0000313" key="11">
    <source>
        <dbReference type="Proteomes" id="UP000032809"/>
    </source>
</evidence>
<feature type="transmembrane region" description="Helical" evidence="8">
    <location>
        <begin position="375"/>
        <end position="398"/>
    </location>
</feature>
<dbReference type="Gene3D" id="3.40.1710.10">
    <property type="entry name" value="abc type-2 transporter like domain"/>
    <property type="match status" value="1"/>
</dbReference>
<feature type="transmembrane region" description="Helical" evidence="8">
    <location>
        <begin position="239"/>
        <end position="265"/>
    </location>
</feature>
<feature type="domain" description="ABC transmembrane type-2" evidence="9">
    <location>
        <begin position="158"/>
        <end position="401"/>
    </location>
</feature>
<evidence type="ECO:0000256" key="3">
    <source>
        <dbReference type="ARBA" id="ARBA00022448"/>
    </source>
</evidence>
<evidence type="ECO:0000256" key="5">
    <source>
        <dbReference type="ARBA" id="ARBA00022692"/>
    </source>
</evidence>
<dbReference type="GO" id="GO:0140359">
    <property type="term" value="F:ABC-type transporter activity"/>
    <property type="evidence" value="ECO:0007669"/>
    <property type="project" value="InterPro"/>
</dbReference>
<name>A0A0C7NZG1_DEFTU</name>
<reference evidence="11" key="1">
    <citation type="submission" date="2014-11" db="EMBL/GenBank/DDBJ databases">
        <authorList>
            <person name="Wibberg D."/>
        </authorList>
    </citation>
    <scope>NUCLEOTIDE SEQUENCE [LARGE SCALE GENOMIC DNA]</scope>
    <source>
        <strain evidence="11">L3</strain>
    </source>
</reference>
<dbReference type="InterPro" id="IPR013525">
    <property type="entry name" value="ABC2_TM"/>
</dbReference>
<gene>
    <name evidence="10" type="ORF">DTL3_0056</name>
</gene>
<comment type="similarity">
    <text evidence="2">Belongs to the ABC-2 integral membrane protein family.</text>
</comment>
<dbReference type="OrthoDB" id="9789798at2"/>
<feature type="transmembrane region" description="Helical" evidence="8">
    <location>
        <begin position="285"/>
        <end position="310"/>
    </location>
</feature>
<keyword evidence="7 8" id="KW-0472">Membrane</keyword>
<feature type="transmembrane region" description="Helical" evidence="8">
    <location>
        <begin position="345"/>
        <end position="363"/>
    </location>
</feature>
<evidence type="ECO:0000256" key="1">
    <source>
        <dbReference type="ARBA" id="ARBA00004651"/>
    </source>
</evidence>
<dbReference type="KEGG" id="dtn:DTL3_0056"/>
<keyword evidence="3" id="KW-0813">Transport</keyword>
<dbReference type="Pfam" id="PF12698">
    <property type="entry name" value="ABC2_membrane_3"/>
    <property type="match status" value="1"/>
</dbReference>
<evidence type="ECO:0000256" key="4">
    <source>
        <dbReference type="ARBA" id="ARBA00022475"/>
    </source>
</evidence>
<dbReference type="Proteomes" id="UP000032809">
    <property type="component" value="Chromosome I"/>
</dbReference>
<proteinExistence type="inferred from homology"/>
<feature type="transmembrane region" description="Helical" evidence="8">
    <location>
        <begin position="12"/>
        <end position="32"/>
    </location>
</feature>
<keyword evidence="5 8" id="KW-0812">Transmembrane</keyword>
<keyword evidence="6 8" id="KW-1133">Transmembrane helix</keyword>
<evidence type="ECO:0000259" key="9">
    <source>
        <dbReference type="PROSITE" id="PS51012"/>
    </source>
</evidence>
<evidence type="ECO:0000256" key="7">
    <source>
        <dbReference type="ARBA" id="ARBA00023136"/>
    </source>
</evidence>
<keyword evidence="11" id="KW-1185">Reference proteome</keyword>
<dbReference type="InterPro" id="IPR047817">
    <property type="entry name" value="ABC2_TM_bact-type"/>
</dbReference>
<protein>
    <submittedName>
        <fullName evidence="10">ABC-type Na+ efflux pump</fullName>
    </submittedName>
</protein>
<evidence type="ECO:0000256" key="6">
    <source>
        <dbReference type="ARBA" id="ARBA00022989"/>
    </source>
</evidence>
<organism evidence="10 11">
    <name type="scientific">Defluviitoga tunisiensis</name>
    <dbReference type="NCBI Taxonomy" id="1006576"/>
    <lineage>
        <taxon>Bacteria</taxon>
        <taxon>Thermotogati</taxon>
        <taxon>Thermotogota</taxon>
        <taxon>Thermotogae</taxon>
        <taxon>Petrotogales</taxon>
        <taxon>Petrotogaceae</taxon>
        <taxon>Defluviitoga</taxon>
    </lineage>
</organism>